<dbReference type="PROSITE" id="PS50222">
    <property type="entry name" value="EF_HAND_2"/>
    <property type="match status" value="2"/>
</dbReference>
<dbReference type="EC" id="2.7.11.1" evidence="2"/>
<evidence type="ECO:0000256" key="8">
    <source>
        <dbReference type="ARBA" id="ARBA00022777"/>
    </source>
</evidence>
<feature type="region of interest" description="Disordered" evidence="15">
    <location>
        <begin position="517"/>
        <end position="550"/>
    </location>
</feature>
<evidence type="ECO:0000256" key="1">
    <source>
        <dbReference type="ARBA" id="ARBA00001946"/>
    </source>
</evidence>
<evidence type="ECO:0000313" key="18">
    <source>
        <dbReference type="EMBL" id="DAZ95371.1"/>
    </source>
</evidence>
<evidence type="ECO:0000256" key="3">
    <source>
        <dbReference type="ARBA" id="ARBA00022527"/>
    </source>
</evidence>
<accession>A0AAV2YMK5</accession>
<dbReference type="InterPro" id="IPR050205">
    <property type="entry name" value="CDPK_Ser/Thr_kinases"/>
</dbReference>
<evidence type="ECO:0000256" key="10">
    <source>
        <dbReference type="ARBA" id="ARBA00022840"/>
    </source>
</evidence>
<dbReference type="CDD" id="cd00051">
    <property type="entry name" value="EFh"/>
    <property type="match status" value="1"/>
</dbReference>
<keyword evidence="3" id="KW-0723">Serine/threonine-protein kinase</keyword>
<evidence type="ECO:0000256" key="14">
    <source>
        <dbReference type="PROSITE-ProRule" id="PRU10141"/>
    </source>
</evidence>
<dbReference type="PROSITE" id="PS00107">
    <property type="entry name" value="PROTEIN_KINASE_ATP"/>
    <property type="match status" value="1"/>
</dbReference>
<dbReference type="SMART" id="SM00054">
    <property type="entry name" value="EFh"/>
    <property type="match status" value="4"/>
</dbReference>
<name>A0AAV2YMK5_9STRA</name>
<dbReference type="SUPFAM" id="SSF47473">
    <property type="entry name" value="EF-hand"/>
    <property type="match status" value="1"/>
</dbReference>
<evidence type="ECO:0000259" key="16">
    <source>
        <dbReference type="PROSITE" id="PS50011"/>
    </source>
</evidence>
<feature type="region of interest" description="Disordered" evidence="15">
    <location>
        <begin position="1"/>
        <end position="41"/>
    </location>
</feature>
<comment type="similarity">
    <text evidence="11">Belongs to the protein kinase superfamily. Ser/Thr protein kinase family. CDPK subfamily.</text>
</comment>
<dbReference type="GO" id="GO:0004674">
    <property type="term" value="F:protein serine/threonine kinase activity"/>
    <property type="evidence" value="ECO:0007669"/>
    <property type="project" value="UniProtKB-KW"/>
</dbReference>
<keyword evidence="7 14" id="KW-0547">Nucleotide-binding</keyword>
<dbReference type="CDD" id="cd05117">
    <property type="entry name" value="STKc_CAMK"/>
    <property type="match status" value="1"/>
</dbReference>
<dbReference type="InterPro" id="IPR008271">
    <property type="entry name" value="Ser/Thr_kinase_AS"/>
</dbReference>
<feature type="compositionally biased region" description="Basic and acidic residues" evidence="15">
    <location>
        <begin position="1"/>
        <end position="10"/>
    </location>
</feature>
<dbReference type="InterPro" id="IPR017441">
    <property type="entry name" value="Protein_kinase_ATP_BS"/>
</dbReference>
<feature type="domain" description="Protein kinase" evidence="16">
    <location>
        <begin position="65"/>
        <end position="320"/>
    </location>
</feature>
<organism evidence="18 19">
    <name type="scientific">Lagenidium giganteum</name>
    <dbReference type="NCBI Taxonomy" id="4803"/>
    <lineage>
        <taxon>Eukaryota</taxon>
        <taxon>Sar</taxon>
        <taxon>Stramenopiles</taxon>
        <taxon>Oomycota</taxon>
        <taxon>Peronosporomycetes</taxon>
        <taxon>Pythiales</taxon>
        <taxon>Pythiaceae</taxon>
    </lineage>
</organism>
<dbReference type="PROSITE" id="PS00108">
    <property type="entry name" value="PROTEIN_KINASE_ST"/>
    <property type="match status" value="1"/>
</dbReference>
<feature type="domain" description="EF-hand" evidence="17">
    <location>
        <begin position="371"/>
        <end position="406"/>
    </location>
</feature>
<dbReference type="GO" id="GO:0005524">
    <property type="term" value="F:ATP binding"/>
    <property type="evidence" value="ECO:0007669"/>
    <property type="project" value="UniProtKB-UniRule"/>
</dbReference>
<dbReference type="Proteomes" id="UP001146120">
    <property type="component" value="Unassembled WGS sequence"/>
</dbReference>
<feature type="domain" description="EF-hand" evidence="17">
    <location>
        <begin position="473"/>
        <end position="508"/>
    </location>
</feature>
<dbReference type="PROSITE" id="PS50011">
    <property type="entry name" value="PROTEIN_KINASE_DOM"/>
    <property type="match status" value="1"/>
</dbReference>
<dbReference type="Gene3D" id="1.10.238.10">
    <property type="entry name" value="EF-hand"/>
    <property type="match status" value="2"/>
</dbReference>
<keyword evidence="5" id="KW-0479">Metal-binding</keyword>
<evidence type="ECO:0000256" key="7">
    <source>
        <dbReference type="ARBA" id="ARBA00022741"/>
    </source>
</evidence>
<proteinExistence type="inferred from homology"/>
<dbReference type="FunFam" id="3.30.200.20:FF:000315">
    <property type="entry name" value="Calcium-dependent protein kinase 3"/>
    <property type="match status" value="1"/>
</dbReference>
<dbReference type="SMART" id="SM00220">
    <property type="entry name" value="S_TKc"/>
    <property type="match status" value="1"/>
</dbReference>
<evidence type="ECO:0000256" key="9">
    <source>
        <dbReference type="ARBA" id="ARBA00022837"/>
    </source>
</evidence>
<comment type="catalytic activity">
    <reaction evidence="13">
        <text>L-seryl-[protein] + ATP = O-phospho-L-seryl-[protein] + ADP + H(+)</text>
        <dbReference type="Rhea" id="RHEA:17989"/>
        <dbReference type="Rhea" id="RHEA-COMP:9863"/>
        <dbReference type="Rhea" id="RHEA-COMP:11604"/>
        <dbReference type="ChEBI" id="CHEBI:15378"/>
        <dbReference type="ChEBI" id="CHEBI:29999"/>
        <dbReference type="ChEBI" id="CHEBI:30616"/>
        <dbReference type="ChEBI" id="CHEBI:83421"/>
        <dbReference type="ChEBI" id="CHEBI:456216"/>
        <dbReference type="EC" id="2.7.11.1"/>
    </reaction>
</comment>
<dbReference type="InterPro" id="IPR011009">
    <property type="entry name" value="Kinase-like_dom_sf"/>
</dbReference>
<keyword evidence="9" id="KW-0106">Calcium</keyword>
<dbReference type="FunFam" id="1.10.510.10:FF:000571">
    <property type="entry name" value="Maternal embryonic leucine zipper kinase"/>
    <property type="match status" value="1"/>
</dbReference>
<keyword evidence="4" id="KW-0808">Transferase</keyword>
<sequence>MGCNHSKAENDVIGSTAASSGKAGKPGTGKDGRRTQRRSDRVTFRDDLTSDLIQHKYVDDISEYLAFEDTIGTGHFGCVKRAISKKSGKEWAVKVVKLSNEVDKDALRNEINILKRLHHPQIVRVIASYEDKEQMYMVMQLCKGKELYDHVYQDKRDFSEDEVRKIIRGLLRAIAFLHSNFITHRDLKLENLLLENGENPSSLKLCDFGLSTRFKRGEKLQKSLGTIDYVAPEVLDGDYNEKCDLWSVGVICYELLTRVSPFHAPTVDETMGKIFDGVLVFDDAVWSKLSPSAITFVKALVKEDVDARLSAEQALAHKWLTDGFKHDGDGTDRLMNDKRLLLTNMLSFSRCRKMKQTALLSVALGISEDHIQQEMAAEVFHSMDKRKTGSVSREEFTEAMVECGISDADASELFTRINQSKTGRMNFLEFIAAVMDQRDIGQNTIKEAFGLLDGEKNGRISIVGLRDVFKHSLMPEEVKEMIQSADTKGDGFVDFDEVKDMFAQPTTPLHRVEEISEAASDSDSDLRAQMTFGSDAGSSVRTTEPEDGHLSPTQVHVEMAVTAAATAVPVPMTAPRAPAQATITTVDPVKPAAVPQEAPAPTATSTADS</sequence>
<dbReference type="Pfam" id="PF00069">
    <property type="entry name" value="Pkinase"/>
    <property type="match status" value="1"/>
</dbReference>
<evidence type="ECO:0000256" key="6">
    <source>
        <dbReference type="ARBA" id="ARBA00022737"/>
    </source>
</evidence>
<dbReference type="InterPro" id="IPR000719">
    <property type="entry name" value="Prot_kinase_dom"/>
</dbReference>
<comment type="cofactor">
    <cofactor evidence="1">
        <name>Mg(2+)</name>
        <dbReference type="ChEBI" id="CHEBI:18420"/>
    </cofactor>
</comment>
<evidence type="ECO:0000256" key="2">
    <source>
        <dbReference type="ARBA" id="ARBA00012513"/>
    </source>
</evidence>
<evidence type="ECO:0000256" key="13">
    <source>
        <dbReference type="ARBA" id="ARBA00048679"/>
    </source>
</evidence>
<dbReference type="AlphaFoldDB" id="A0AAV2YMK5"/>
<feature type="compositionally biased region" description="Low complexity" evidence="15">
    <location>
        <begin position="599"/>
        <end position="609"/>
    </location>
</feature>
<comment type="caution">
    <text evidence="18">The sequence shown here is derived from an EMBL/GenBank/DDBJ whole genome shotgun (WGS) entry which is preliminary data.</text>
</comment>
<evidence type="ECO:0000313" key="19">
    <source>
        <dbReference type="Proteomes" id="UP001146120"/>
    </source>
</evidence>
<gene>
    <name evidence="18" type="ORF">N0F65_002165</name>
</gene>
<dbReference type="Pfam" id="PF13499">
    <property type="entry name" value="EF-hand_7"/>
    <property type="match status" value="1"/>
</dbReference>
<protein>
    <recommendedName>
        <fullName evidence="2">non-specific serine/threonine protein kinase</fullName>
        <ecNumber evidence="2">2.7.11.1</ecNumber>
    </recommendedName>
</protein>
<evidence type="ECO:0000256" key="4">
    <source>
        <dbReference type="ARBA" id="ARBA00022679"/>
    </source>
</evidence>
<keyword evidence="19" id="KW-1185">Reference proteome</keyword>
<dbReference type="FunFam" id="1.10.238.10:FF:000003">
    <property type="entry name" value="Calmodulin A"/>
    <property type="match status" value="1"/>
</dbReference>
<keyword evidence="10 14" id="KW-0067">ATP-binding</keyword>
<evidence type="ECO:0000256" key="5">
    <source>
        <dbReference type="ARBA" id="ARBA00022723"/>
    </source>
</evidence>
<dbReference type="PANTHER" id="PTHR24349">
    <property type="entry name" value="SERINE/THREONINE-PROTEIN KINASE"/>
    <property type="match status" value="1"/>
</dbReference>
<feature type="binding site" evidence="14">
    <location>
        <position position="94"/>
    </location>
    <ligand>
        <name>ATP</name>
        <dbReference type="ChEBI" id="CHEBI:30616"/>
    </ligand>
</feature>
<evidence type="ECO:0000256" key="15">
    <source>
        <dbReference type="SAM" id="MobiDB-lite"/>
    </source>
</evidence>
<dbReference type="InterPro" id="IPR002048">
    <property type="entry name" value="EF_hand_dom"/>
</dbReference>
<dbReference type="InterPro" id="IPR011992">
    <property type="entry name" value="EF-hand-dom_pair"/>
</dbReference>
<evidence type="ECO:0000256" key="11">
    <source>
        <dbReference type="ARBA" id="ARBA00024334"/>
    </source>
</evidence>
<dbReference type="Gene3D" id="3.30.200.20">
    <property type="entry name" value="Phosphorylase Kinase, domain 1"/>
    <property type="match status" value="1"/>
</dbReference>
<dbReference type="EMBL" id="DAKRPA010000207">
    <property type="protein sequence ID" value="DAZ95371.1"/>
    <property type="molecule type" value="Genomic_DNA"/>
</dbReference>
<feature type="region of interest" description="Disordered" evidence="15">
    <location>
        <begin position="579"/>
        <end position="609"/>
    </location>
</feature>
<dbReference type="SUPFAM" id="SSF56112">
    <property type="entry name" value="Protein kinase-like (PK-like)"/>
    <property type="match status" value="1"/>
</dbReference>
<dbReference type="GO" id="GO:0005509">
    <property type="term" value="F:calcium ion binding"/>
    <property type="evidence" value="ECO:0007669"/>
    <property type="project" value="InterPro"/>
</dbReference>
<evidence type="ECO:0000256" key="12">
    <source>
        <dbReference type="ARBA" id="ARBA00047899"/>
    </source>
</evidence>
<keyword evidence="6" id="KW-0677">Repeat</keyword>
<dbReference type="Gene3D" id="1.10.510.10">
    <property type="entry name" value="Transferase(Phosphotransferase) domain 1"/>
    <property type="match status" value="1"/>
</dbReference>
<reference evidence="18" key="1">
    <citation type="submission" date="2022-11" db="EMBL/GenBank/DDBJ databases">
        <authorList>
            <person name="Morgan W.R."/>
            <person name="Tartar A."/>
        </authorList>
    </citation>
    <scope>NUCLEOTIDE SEQUENCE</scope>
    <source>
        <strain evidence="18">ARSEF 373</strain>
    </source>
</reference>
<feature type="compositionally biased region" description="Basic and acidic residues" evidence="15">
    <location>
        <begin position="28"/>
        <end position="41"/>
    </location>
</feature>
<keyword evidence="8" id="KW-0418">Kinase</keyword>
<evidence type="ECO:0000259" key="17">
    <source>
        <dbReference type="PROSITE" id="PS50222"/>
    </source>
</evidence>
<reference evidence="18" key="2">
    <citation type="journal article" date="2023" name="Microbiol Resour">
        <title>Decontamination and Annotation of the Draft Genome Sequence of the Oomycete Lagenidium giganteum ARSEF 373.</title>
        <authorList>
            <person name="Morgan W.R."/>
            <person name="Tartar A."/>
        </authorList>
    </citation>
    <scope>NUCLEOTIDE SEQUENCE</scope>
    <source>
        <strain evidence="18">ARSEF 373</strain>
    </source>
</reference>
<comment type="catalytic activity">
    <reaction evidence="12">
        <text>L-threonyl-[protein] + ATP = O-phospho-L-threonyl-[protein] + ADP + H(+)</text>
        <dbReference type="Rhea" id="RHEA:46608"/>
        <dbReference type="Rhea" id="RHEA-COMP:11060"/>
        <dbReference type="Rhea" id="RHEA-COMP:11605"/>
        <dbReference type="ChEBI" id="CHEBI:15378"/>
        <dbReference type="ChEBI" id="CHEBI:30013"/>
        <dbReference type="ChEBI" id="CHEBI:30616"/>
        <dbReference type="ChEBI" id="CHEBI:61977"/>
        <dbReference type="ChEBI" id="CHEBI:456216"/>
        <dbReference type="EC" id="2.7.11.1"/>
    </reaction>
</comment>